<feature type="transmembrane region" description="Helical" evidence="2">
    <location>
        <begin position="226"/>
        <end position="247"/>
    </location>
</feature>
<evidence type="ECO:0000313" key="4">
    <source>
        <dbReference type="Proteomes" id="UP000693970"/>
    </source>
</evidence>
<dbReference type="AlphaFoldDB" id="A0A9K3KP74"/>
<evidence type="ECO:0000313" key="3">
    <source>
        <dbReference type="EMBL" id="KAG7346986.1"/>
    </source>
</evidence>
<gene>
    <name evidence="3" type="ORF">IV203_006055</name>
</gene>
<reference evidence="3" key="2">
    <citation type="submission" date="2021-04" db="EMBL/GenBank/DDBJ databases">
        <authorList>
            <person name="Podell S."/>
        </authorList>
    </citation>
    <scope>NUCLEOTIDE SEQUENCE</scope>
    <source>
        <strain evidence="3">Hildebrandi</strain>
    </source>
</reference>
<dbReference type="EMBL" id="JAGRRH010000021">
    <property type="protein sequence ID" value="KAG7346986.1"/>
    <property type="molecule type" value="Genomic_DNA"/>
</dbReference>
<dbReference type="OrthoDB" id="49417at2759"/>
<evidence type="ECO:0000256" key="1">
    <source>
        <dbReference type="SAM" id="MobiDB-lite"/>
    </source>
</evidence>
<dbReference type="Proteomes" id="UP000693970">
    <property type="component" value="Unassembled WGS sequence"/>
</dbReference>
<keyword evidence="2" id="KW-1133">Transmembrane helix</keyword>
<evidence type="ECO:0000256" key="2">
    <source>
        <dbReference type="SAM" id="Phobius"/>
    </source>
</evidence>
<feature type="transmembrane region" description="Helical" evidence="2">
    <location>
        <begin position="161"/>
        <end position="180"/>
    </location>
</feature>
<feature type="region of interest" description="Disordered" evidence="1">
    <location>
        <begin position="1"/>
        <end position="31"/>
    </location>
</feature>
<protein>
    <submittedName>
        <fullName evidence="3">Uncharacterized protein</fullName>
    </submittedName>
</protein>
<sequence>MSSMRQRIPKATRPSPDRERQGKHLSTASTSWEITSDDGLTDYGIVGTEAYCNSSMGSIPMYNPLHYQSSDISLPPSSILSWDTVMDAKNANKAHLFKTGDPLARCPPGQTLSGNFIGLRKSHLPSLVPAFIPDSRYRAYLSGRPKETPQSTFSKVGLAKLGAKFSMVAVIFLMFVGILIDTQPMYLPGIVPKHVLYTTGDRKPQVFYAVDISDRLDQAKTAYRAAFLYAITGCLCMGYAYNAHWWFKHRWQHYRDIPDNDSTVPTFHKGGSLDGSLPHLNYPNKPWNHRVWAIFDRFGNYLASIWPELQERRRNRRQRFAGSKDV</sequence>
<comment type="caution">
    <text evidence="3">The sequence shown here is derived from an EMBL/GenBank/DDBJ whole genome shotgun (WGS) entry which is preliminary data.</text>
</comment>
<organism evidence="3 4">
    <name type="scientific">Nitzschia inconspicua</name>
    <dbReference type="NCBI Taxonomy" id="303405"/>
    <lineage>
        <taxon>Eukaryota</taxon>
        <taxon>Sar</taxon>
        <taxon>Stramenopiles</taxon>
        <taxon>Ochrophyta</taxon>
        <taxon>Bacillariophyta</taxon>
        <taxon>Bacillariophyceae</taxon>
        <taxon>Bacillariophycidae</taxon>
        <taxon>Bacillariales</taxon>
        <taxon>Bacillariaceae</taxon>
        <taxon>Nitzschia</taxon>
    </lineage>
</organism>
<proteinExistence type="predicted"/>
<keyword evidence="4" id="KW-1185">Reference proteome</keyword>
<accession>A0A9K3KP74</accession>
<reference evidence="3" key="1">
    <citation type="journal article" date="2021" name="Sci. Rep.">
        <title>Diploid genomic architecture of Nitzschia inconspicua, an elite biomass production diatom.</title>
        <authorList>
            <person name="Oliver A."/>
            <person name="Podell S."/>
            <person name="Pinowska A."/>
            <person name="Traller J.C."/>
            <person name="Smith S.R."/>
            <person name="McClure R."/>
            <person name="Beliaev A."/>
            <person name="Bohutskyi P."/>
            <person name="Hill E.A."/>
            <person name="Rabines A."/>
            <person name="Zheng H."/>
            <person name="Allen L.Z."/>
            <person name="Kuo A."/>
            <person name="Grigoriev I.V."/>
            <person name="Allen A.E."/>
            <person name="Hazlebeck D."/>
            <person name="Allen E.E."/>
        </authorList>
    </citation>
    <scope>NUCLEOTIDE SEQUENCE</scope>
    <source>
        <strain evidence="3">Hildebrandi</strain>
    </source>
</reference>
<name>A0A9K3KP74_9STRA</name>
<keyword evidence="2" id="KW-0472">Membrane</keyword>
<keyword evidence="2" id="KW-0812">Transmembrane</keyword>